<dbReference type="AlphaFoldDB" id="A0A2N9G7A7"/>
<sequence>MGGGLPAEWWQWDVIPAREAVVEGARDVSGGARWLAIGTGGLSELWVGDGGAVSRSGSCGSGMGLNHGGFECFLEVRFGGSVWNTVDGFVLWFDEWGFGGLLMVGSRWVRDSGAGLLLLQSAFASTRVTTVVAMNVLGASYPPSAGAFSGEAFIAVNDDASFLVRPGSPLCSRSTVTLPLPQTQSTFSVRLKINTANVYISISETGWPRAGTNPYTSKENALMYNANLTFMS</sequence>
<reference evidence="1" key="1">
    <citation type="submission" date="2018-02" db="EMBL/GenBank/DDBJ databases">
        <authorList>
            <person name="Cohen D.B."/>
            <person name="Kent A.D."/>
        </authorList>
    </citation>
    <scope>NUCLEOTIDE SEQUENCE</scope>
</reference>
<gene>
    <name evidence="1" type="ORF">FSB_LOCUS23182</name>
</gene>
<accession>A0A2N9G7A7</accession>
<evidence type="ECO:0000313" key="1">
    <source>
        <dbReference type="EMBL" id="SPC95300.1"/>
    </source>
</evidence>
<proteinExistence type="predicted"/>
<name>A0A2N9G7A7_FAGSY</name>
<protein>
    <submittedName>
        <fullName evidence="1">Uncharacterized protein</fullName>
    </submittedName>
</protein>
<organism evidence="1">
    <name type="scientific">Fagus sylvatica</name>
    <name type="common">Beechnut</name>
    <dbReference type="NCBI Taxonomy" id="28930"/>
    <lineage>
        <taxon>Eukaryota</taxon>
        <taxon>Viridiplantae</taxon>
        <taxon>Streptophyta</taxon>
        <taxon>Embryophyta</taxon>
        <taxon>Tracheophyta</taxon>
        <taxon>Spermatophyta</taxon>
        <taxon>Magnoliopsida</taxon>
        <taxon>eudicotyledons</taxon>
        <taxon>Gunneridae</taxon>
        <taxon>Pentapetalae</taxon>
        <taxon>rosids</taxon>
        <taxon>fabids</taxon>
        <taxon>Fagales</taxon>
        <taxon>Fagaceae</taxon>
        <taxon>Fagus</taxon>
    </lineage>
</organism>
<dbReference type="EMBL" id="OIVN01001557">
    <property type="protein sequence ID" value="SPC95300.1"/>
    <property type="molecule type" value="Genomic_DNA"/>
</dbReference>
<dbReference type="InterPro" id="IPR017853">
    <property type="entry name" value="GH"/>
</dbReference>
<dbReference type="SUPFAM" id="SSF51445">
    <property type="entry name" value="(Trans)glycosidases"/>
    <property type="match status" value="1"/>
</dbReference>
<dbReference type="Gene3D" id="3.20.20.80">
    <property type="entry name" value="Glycosidases"/>
    <property type="match status" value="1"/>
</dbReference>